<name>A0ABP8VL77_9HYPH</name>
<gene>
    <name evidence="1" type="ORF">GCM10023262_13420</name>
</gene>
<sequence>MNISTDSFDPLETLENQALFKKLVGWYHDDIDHVEKWRKNAQEDYDFYNGRQWNEQDLAVLREQNRPVMTFNRIAPLINAVIGTERNNKRQVQFIPRQEGAAFANQILTGAAEWFRDEADGEYEDSDAFQDAIICGMGWTDTRLDYEQDPRGKPVIARLDPMKMIWDASAVKPNLIDAQRLWYIDEKPIDVAREMFPHVHWSDLHADWVKHQTFMHQTSVENGQGYHGEEEGYQRPKMVTLAECRWFEREIVYKVLDPLSGKFIDYSEQDFQNLRKEFPQIQATRLAKKIVKRAFLGRKLLETPDKPLVPAGQLGWECITGSFDKLSQQFYGIVKPAKDPQRWANKYFSQVMHLLNSQSKGGIMAERDAFDDDRQATESWARADSITWLKSGAVSGGRIQPKPVAQFPQGFFQLFNEAKSAIEQVTGLSSEFVGTRAVNQPGILEEQRRQSSLNLLASFFDALRRYRQRQGKIILYLIQNYLSDGRLVRIAGEENAQYVPLTREMITSLEYDIVVDDAPTSLNEKERTFAIIMQLLPLMQNFTTPEIMLDLLRYSPLPASLIHKIALKAQVQEVPHNVQTYRGLEGQNAPDSGGGQFSDAGEFRGGTHGVLNAQMEKLAQALLQKANAQG</sequence>
<dbReference type="SUPFAM" id="SSF48208">
    <property type="entry name" value="Six-hairpin glycosidases"/>
    <property type="match status" value="1"/>
</dbReference>
<reference evidence="2" key="1">
    <citation type="journal article" date="2019" name="Int. J. Syst. Evol. Microbiol.">
        <title>The Global Catalogue of Microorganisms (GCM) 10K type strain sequencing project: providing services to taxonomists for standard genome sequencing and annotation.</title>
        <authorList>
            <consortium name="The Broad Institute Genomics Platform"/>
            <consortium name="The Broad Institute Genome Sequencing Center for Infectious Disease"/>
            <person name="Wu L."/>
            <person name="Ma J."/>
        </authorList>
    </citation>
    <scope>NUCLEOTIDE SEQUENCE [LARGE SCALE GENOMIC DNA]</scope>
    <source>
        <strain evidence="2">JCM 17714</strain>
    </source>
</reference>
<accession>A0ABP8VL77</accession>
<protein>
    <recommendedName>
        <fullName evidence="3">Phage portal protein</fullName>
    </recommendedName>
</protein>
<dbReference type="EMBL" id="BAABJA010000011">
    <property type="protein sequence ID" value="GAA4665747.1"/>
    <property type="molecule type" value="Genomic_DNA"/>
</dbReference>
<evidence type="ECO:0000313" key="1">
    <source>
        <dbReference type="EMBL" id="GAA4665747.1"/>
    </source>
</evidence>
<dbReference type="RefSeq" id="WP_345119350.1">
    <property type="nucleotide sequence ID" value="NZ_BAABJA010000011.1"/>
</dbReference>
<evidence type="ECO:0008006" key="3">
    <source>
        <dbReference type="Google" id="ProtNLM"/>
    </source>
</evidence>
<proteinExistence type="predicted"/>
<evidence type="ECO:0000313" key="2">
    <source>
        <dbReference type="Proteomes" id="UP001501699"/>
    </source>
</evidence>
<dbReference type="Proteomes" id="UP001501699">
    <property type="component" value="Unassembled WGS sequence"/>
</dbReference>
<dbReference type="InterPro" id="IPR008928">
    <property type="entry name" value="6-hairpin_glycosidase_sf"/>
</dbReference>
<organism evidence="1 2">
    <name type="scientific">Bartonella pachyuromydis</name>
    <dbReference type="NCBI Taxonomy" id="931097"/>
    <lineage>
        <taxon>Bacteria</taxon>
        <taxon>Pseudomonadati</taxon>
        <taxon>Pseudomonadota</taxon>
        <taxon>Alphaproteobacteria</taxon>
        <taxon>Hyphomicrobiales</taxon>
        <taxon>Bartonellaceae</taxon>
        <taxon>Bartonella</taxon>
    </lineage>
</organism>
<comment type="caution">
    <text evidence="1">The sequence shown here is derived from an EMBL/GenBank/DDBJ whole genome shotgun (WGS) entry which is preliminary data.</text>
</comment>
<dbReference type="Pfam" id="PF16510">
    <property type="entry name" value="P22_portal"/>
    <property type="match status" value="1"/>
</dbReference>
<keyword evidence="2" id="KW-1185">Reference proteome</keyword>
<dbReference type="InterPro" id="IPR032427">
    <property type="entry name" value="P22_portal"/>
</dbReference>